<dbReference type="EMBL" id="CP000910">
    <property type="protein sequence ID" value="ABY24327.1"/>
    <property type="molecule type" value="Genomic_DNA"/>
</dbReference>
<dbReference type="AlphaFoldDB" id="A9WRP5"/>
<dbReference type="KEGG" id="rsa:RSal33209_2602"/>
<dbReference type="Pfam" id="PF00582">
    <property type="entry name" value="Usp"/>
    <property type="match status" value="2"/>
</dbReference>
<dbReference type="STRING" id="288705.RSal33209_2602"/>
<reference evidence="4" key="1">
    <citation type="journal article" date="2008" name="J. Bacteriol.">
        <title>Genome sequence of the fish pathogen Renibacterium salmoninarum suggests reductive evolution away from an environmental Arthrobacter ancestor.</title>
        <authorList>
            <person name="Wiens G.D."/>
            <person name="Rockey D.D."/>
            <person name="Wu Z."/>
            <person name="Chang J."/>
            <person name="Levy R."/>
            <person name="Crane S."/>
            <person name="Chen D.S."/>
            <person name="Capri G.R."/>
            <person name="Burnett J.R."/>
            <person name="Sudheesh P.S."/>
            <person name="Schipma M.J."/>
            <person name="Burd H."/>
            <person name="Bhattacharyya A."/>
            <person name="Rhodes L.D."/>
            <person name="Kaul R."/>
            <person name="Strom M.S."/>
        </authorList>
    </citation>
    <scope>NUCLEOTIDE SEQUENCE [LARGE SCALE GENOMIC DNA]</scope>
    <source>
        <strain evidence="4">ATCC 33209 / DSM 20767 / JCM 11484 / NBRC 15589 / NCIMB 2235</strain>
    </source>
</reference>
<feature type="domain" description="UspA" evidence="2">
    <location>
        <begin position="170"/>
        <end position="295"/>
    </location>
</feature>
<evidence type="ECO:0000259" key="2">
    <source>
        <dbReference type="Pfam" id="PF00582"/>
    </source>
</evidence>
<protein>
    <submittedName>
        <fullName evidence="3">Universal stress protein family</fullName>
    </submittedName>
</protein>
<dbReference type="Proteomes" id="UP000002007">
    <property type="component" value="Chromosome"/>
</dbReference>
<feature type="domain" description="UspA" evidence="2">
    <location>
        <begin position="18"/>
        <end position="150"/>
    </location>
</feature>
<keyword evidence="4" id="KW-1185">Reference proteome</keyword>
<gene>
    <name evidence="3" type="ordered locus">RSal33209_2602</name>
</gene>
<dbReference type="PANTHER" id="PTHR46268">
    <property type="entry name" value="STRESS RESPONSE PROTEIN NHAX"/>
    <property type="match status" value="1"/>
</dbReference>
<evidence type="ECO:0000313" key="3">
    <source>
        <dbReference type="EMBL" id="ABY24327.1"/>
    </source>
</evidence>
<dbReference type="InterPro" id="IPR006016">
    <property type="entry name" value="UspA"/>
</dbReference>
<dbReference type="InterPro" id="IPR014729">
    <property type="entry name" value="Rossmann-like_a/b/a_fold"/>
</dbReference>
<organism evidence="3 4">
    <name type="scientific">Renibacterium salmoninarum (strain ATCC 33209 / DSM 20767 / JCM 11484 / NBRC 15589 / NCIMB 2235)</name>
    <dbReference type="NCBI Taxonomy" id="288705"/>
    <lineage>
        <taxon>Bacteria</taxon>
        <taxon>Bacillati</taxon>
        <taxon>Actinomycetota</taxon>
        <taxon>Actinomycetes</taxon>
        <taxon>Micrococcales</taxon>
        <taxon>Micrococcaceae</taxon>
        <taxon>Renibacterium</taxon>
    </lineage>
</organism>
<dbReference type="PANTHER" id="PTHR46268:SF6">
    <property type="entry name" value="UNIVERSAL STRESS PROTEIN UP12"/>
    <property type="match status" value="1"/>
</dbReference>
<name>A9WRP5_RENSM</name>
<dbReference type="HOGENOM" id="CLU_049301_4_1_11"/>
<dbReference type="eggNOG" id="COG0589">
    <property type="taxonomic scope" value="Bacteria"/>
</dbReference>
<evidence type="ECO:0000313" key="4">
    <source>
        <dbReference type="Proteomes" id="UP000002007"/>
    </source>
</evidence>
<dbReference type="CDD" id="cd00293">
    <property type="entry name" value="USP-like"/>
    <property type="match status" value="2"/>
</dbReference>
<proteinExistence type="inferred from homology"/>
<sequence>MRLVVLSCVDGGYSMRYVVGYTPNERGADAVALAAVIAKTQCAHLDLVYVVKDGAPYVALNPQGNRVSAAEQEVLTARREALKHVPEGIEAEFHVREAESFANGLIEAAVEYEAGLIVVGAANNGIFKRFTVGSVANALLHASPVPVALAPRGYQRKETLSRLTLMVGTRQGAQAAIDVAIDSAGRRTIPLRLVSLVELDELTQQDFDLDNALSPARQHANSILAKAGEQLPAGEATVTVAHGRSIEEAIDSIGWDDGELVIVGSSRLAQNNLLFIGSTANKVLRALPAPMVVVPRDYERVNSQV</sequence>
<evidence type="ECO:0000256" key="1">
    <source>
        <dbReference type="ARBA" id="ARBA00008791"/>
    </source>
</evidence>
<comment type="similarity">
    <text evidence="1">Belongs to the universal stress protein A family.</text>
</comment>
<dbReference type="Gene3D" id="3.40.50.620">
    <property type="entry name" value="HUPs"/>
    <property type="match status" value="2"/>
</dbReference>
<dbReference type="SUPFAM" id="SSF52402">
    <property type="entry name" value="Adenine nucleotide alpha hydrolases-like"/>
    <property type="match status" value="2"/>
</dbReference>
<accession>A9WRP5</accession>